<dbReference type="SUPFAM" id="SSF52777">
    <property type="entry name" value="CoA-dependent acyltransferases"/>
    <property type="match status" value="1"/>
</dbReference>
<dbReference type="RefSeq" id="WP_264013869.1">
    <property type="nucleotide sequence ID" value="NZ_JACKSJ010000145.1"/>
</dbReference>
<sequence length="219" mass="23342">MVAPYLAHSALNSTDSVDPANIRLRIADRDAPGSPQATTRLAMPLTDMLTMELDGAAGSLGLAADELLLAALGRTIARTIGHGVVAVDVARNGRAVLQPVDLTCATERQVSADDAVGAVHRALAAMPHRTIRHGILHYFGSAHPASELFFNDLGERAEAPAGQPVAGHALELRLYRTAAGIQLEWWYDSSRFDRVTVLELTEQFPFALIELTSEATAAA</sequence>
<accession>A0A9X2YR34</accession>
<evidence type="ECO:0000313" key="2">
    <source>
        <dbReference type="Proteomes" id="UP001140293"/>
    </source>
</evidence>
<name>A0A9X2YR34_9MYCO</name>
<reference evidence="1" key="2">
    <citation type="journal article" date="2022" name="BMC Genomics">
        <title>Comparative genome analysis of mycobacteria focusing on tRNA and non-coding RNA.</title>
        <authorList>
            <person name="Behra P.R.K."/>
            <person name="Pettersson B.M.F."/>
            <person name="Ramesh M."/>
            <person name="Das S."/>
            <person name="Dasgupta S."/>
            <person name="Kirsebom L.A."/>
        </authorList>
    </citation>
    <scope>NUCLEOTIDE SEQUENCE</scope>
    <source>
        <strain evidence="1">DSM 44615</strain>
    </source>
</reference>
<dbReference type="Gene3D" id="3.30.559.30">
    <property type="entry name" value="Nonribosomal peptide synthetase, condensation domain"/>
    <property type="match status" value="1"/>
</dbReference>
<keyword evidence="2" id="KW-1185">Reference proteome</keyword>
<protein>
    <recommendedName>
        <fullName evidence="3">Polyketide synthase</fullName>
    </recommendedName>
</protein>
<gene>
    <name evidence="1" type="ORF">H7I41_17400</name>
</gene>
<organism evidence="1 2">
    <name type="scientific">[Mycobacterium] manitobense</name>
    <dbReference type="NCBI Taxonomy" id="190147"/>
    <lineage>
        <taxon>Bacteria</taxon>
        <taxon>Bacillati</taxon>
        <taxon>Actinomycetota</taxon>
        <taxon>Actinomycetes</taxon>
        <taxon>Mycobacteriales</taxon>
        <taxon>Mycobacteriaceae</taxon>
        <taxon>Mycolicibacterium</taxon>
    </lineage>
</organism>
<proteinExistence type="predicted"/>
<comment type="caution">
    <text evidence="1">The sequence shown here is derived from an EMBL/GenBank/DDBJ whole genome shotgun (WGS) entry which is preliminary data.</text>
</comment>
<dbReference type="Proteomes" id="UP001140293">
    <property type="component" value="Unassembled WGS sequence"/>
</dbReference>
<evidence type="ECO:0000313" key="1">
    <source>
        <dbReference type="EMBL" id="MCV7171694.1"/>
    </source>
</evidence>
<evidence type="ECO:0008006" key="3">
    <source>
        <dbReference type="Google" id="ProtNLM"/>
    </source>
</evidence>
<reference evidence="1" key="1">
    <citation type="submission" date="2020-07" db="EMBL/GenBank/DDBJ databases">
        <authorList>
            <person name="Pettersson B.M.F."/>
            <person name="Behra P.R.K."/>
            <person name="Ramesh M."/>
            <person name="Das S."/>
            <person name="Dasgupta S."/>
            <person name="Kirsebom L.A."/>
        </authorList>
    </citation>
    <scope>NUCLEOTIDE SEQUENCE</scope>
    <source>
        <strain evidence="1">DSM 44615</strain>
    </source>
</reference>
<dbReference type="AlphaFoldDB" id="A0A9X2YR34"/>
<dbReference type="EMBL" id="JACKSJ010000145">
    <property type="protein sequence ID" value="MCV7171694.1"/>
    <property type="molecule type" value="Genomic_DNA"/>
</dbReference>